<dbReference type="PANTHER" id="PTHR43792:SF16">
    <property type="entry name" value="N-ACETYLTRANSFERASE DOMAIN-CONTAINING PROTEIN"/>
    <property type="match status" value="1"/>
</dbReference>
<keyword evidence="3" id="KW-1185">Reference proteome</keyword>
<dbReference type="PROSITE" id="PS51186">
    <property type="entry name" value="GNAT"/>
    <property type="match status" value="1"/>
</dbReference>
<dbReference type="InterPro" id="IPR016181">
    <property type="entry name" value="Acyl_CoA_acyltransferase"/>
</dbReference>
<gene>
    <name evidence="2" type="ORF">NDO55_02695</name>
</gene>
<dbReference type="GO" id="GO:0016747">
    <property type="term" value="F:acyltransferase activity, transferring groups other than amino-acyl groups"/>
    <property type="evidence" value="ECO:0007669"/>
    <property type="project" value="InterPro"/>
</dbReference>
<feature type="domain" description="N-acetyltransferase" evidence="1">
    <location>
        <begin position="69"/>
        <end position="231"/>
    </location>
</feature>
<protein>
    <submittedName>
        <fullName evidence="2">GNAT family N-acetyltransferase</fullName>
    </submittedName>
</protein>
<organism evidence="2 3">
    <name type="scientific">Sphingomicrobium sediminis</name>
    <dbReference type="NCBI Taxonomy" id="2950949"/>
    <lineage>
        <taxon>Bacteria</taxon>
        <taxon>Pseudomonadati</taxon>
        <taxon>Pseudomonadota</taxon>
        <taxon>Alphaproteobacteria</taxon>
        <taxon>Sphingomonadales</taxon>
        <taxon>Sphingomonadaceae</taxon>
        <taxon>Sphingomicrobium</taxon>
    </lineage>
</organism>
<name>A0A9X2EHE7_9SPHN</name>
<comment type="caution">
    <text evidence="2">The sequence shown here is derived from an EMBL/GenBank/DDBJ whole genome shotgun (WGS) entry which is preliminary data.</text>
</comment>
<dbReference type="Proteomes" id="UP001155128">
    <property type="component" value="Unassembled WGS sequence"/>
</dbReference>
<dbReference type="SUPFAM" id="SSF55729">
    <property type="entry name" value="Acyl-CoA N-acyltransferases (Nat)"/>
    <property type="match status" value="1"/>
</dbReference>
<evidence type="ECO:0000259" key="1">
    <source>
        <dbReference type="PROSITE" id="PS51186"/>
    </source>
</evidence>
<accession>A0A9X2EHE7</accession>
<sequence length="231" mass="26305">MFENGKRSDKLALFQQFTSPPKKPGNDRILDMTDQKVSGMLAHAAMRDMTKDVARDLLFAECFVETERLMLRPMRIEDFNDYAAMMGAADAFEFSDRGPLTRDEAYTRLLRQVGHWTLLDYGTFGVFERYSGEFVGEVGYGDFQRNMGDGFDGVPEACWTIAEAYRGQGYAQEAAHAALQFTEDRLIASRTVALIHEDNGASIHIARKLGYKPFGERQYRGYRAILFARQF</sequence>
<reference evidence="2" key="1">
    <citation type="submission" date="2022-06" db="EMBL/GenBank/DDBJ databases">
        <title>Sphingomicrobium sedimins sp. nov., a marine bacterium isolated from tidal flat.</title>
        <authorList>
            <person name="Kim C.-H."/>
            <person name="Yoo Y."/>
            <person name="Kim J.-J."/>
        </authorList>
    </citation>
    <scope>NUCLEOTIDE SEQUENCE</scope>
    <source>
        <strain evidence="2">GRR-S6-50</strain>
    </source>
</reference>
<dbReference type="InterPro" id="IPR051531">
    <property type="entry name" value="N-acetyltransferase"/>
</dbReference>
<dbReference type="EMBL" id="JAMSHT010000001">
    <property type="protein sequence ID" value="MCM8556726.1"/>
    <property type="molecule type" value="Genomic_DNA"/>
</dbReference>
<dbReference type="InterPro" id="IPR000182">
    <property type="entry name" value="GNAT_dom"/>
</dbReference>
<dbReference type="AlphaFoldDB" id="A0A9X2EHE7"/>
<evidence type="ECO:0000313" key="2">
    <source>
        <dbReference type="EMBL" id="MCM8556726.1"/>
    </source>
</evidence>
<dbReference type="Pfam" id="PF13302">
    <property type="entry name" value="Acetyltransf_3"/>
    <property type="match status" value="1"/>
</dbReference>
<evidence type="ECO:0000313" key="3">
    <source>
        <dbReference type="Proteomes" id="UP001155128"/>
    </source>
</evidence>
<proteinExistence type="predicted"/>
<dbReference type="RefSeq" id="WP_252112172.1">
    <property type="nucleotide sequence ID" value="NZ_JAMSHT010000001.1"/>
</dbReference>
<dbReference type="PANTHER" id="PTHR43792">
    <property type="entry name" value="GNAT FAMILY, PUTATIVE (AFU_ORTHOLOGUE AFUA_3G00765)-RELATED-RELATED"/>
    <property type="match status" value="1"/>
</dbReference>
<dbReference type="Gene3D" id="3.40.630.30">
    <property type="match status" value="1"/>
</dbReference>